<name>A0A0F3MG98_9RICK</name>
<organism evidence="1 2">
    <name type="scientific">Orientia chuto str. Dubai</name>
    <dbReference type="NCBI Taxonomy" id="1359168"/>
    <lineage>
        <taxon>Bacteria</taxon>
        <taxon>Pseudomonadati</taxon>
        <taxon>Pseudomonadota</taxon>
        <taxon>Alphaproteobacteria</taxon>
        <taxon>Rickettsiales</taxon>
        <taxon>Rickettsiaceae</taxon>
        <taxon>Rickettsieae</taxon>
        <taxon>Orientia</taxon>
    </lineage>
</organism>
<protein>
    <submittedName>
        <fullName evidence="1">Uncharacterized protein</fullName>
    </submittedName>
</protein>
<dbReference type="EMBL" id="LANP01000036">
    <property type="protein sequence ID" value="KJV54775.1"/>
    <property type="molecule type" value="Genomic_DNA"/>
</dbReference>
<keyword evidence="2" id="KW-1185">Reference proteome</keyword>
<accession>A0A0F3MG98</accession>
<dbReference type="STRING" id="1359168.OCHUTO_1069"/>
<dbReference type="AlphaFoldDB" id="A0A0F3MG98"/>
<evidence type="ECO:0000313" key="2">
    <source>
        <dbReference type="Proteomes" id="UP000033616"/>
    </source>
</evidence>
<sequence length="41" mass="4817">MVGIKNLIFKENCMGKHLLARVRRSEEIYIFAPELARDLLK</sequence>
<gene>
    <name evidence="1" type="ORF">OCHUTO_1069</name>
</gene>
<evidence type="ECO:0000313" key="1">
    <source>
        <dbReference type="EMBL" id="KJV54775.1"/>
    </source>
</evidence>
<dbReference type="PATRIC" id="fig|1359168.3.peg.871"/>
<reference evidence="1 2" key="1">
    <citation type="submission" date="2015-02" db="EMBL/GenBank/DDBJ databases">
        <title>Genome Sequencing of Rickettsiales.</title>
        <authorList>
            <person name="Daugherty S.C."/>
            <person name="Su Q."/>
            <person name="Abolude K."/>
            <person name="Beier-Sexton M."/>
            <person name="Carlyon J.A."/>
            <person name="Carter R."/>
            <person name="Day N.P."/>
            <person name="Dumler S.J."/>
            <person name="Dyachenko V."/>
            <person name="Godinez A."/>
            <person name="Kurtti T.J."/>
            <person name="Lichay M."/>
            <person name="Mullins K.E."/>
            <person name="Ott S."/>
            <person name="Pappas-Brown V."/>
            <person name="Paris D.H."/>
            <person name="Patel P."/>
            <person name="Richards A.L."/>
            <person name="Sadzewicz L."/>
            <person name="Sears K."/>
            <person name="Seidman D."/>
            <person name="Sengamalay N."/>
            <person name="Stenos J."/>
            <person name="Tallon L.J."/>
            <person name="Vincent G."/>
            <person name="Fraser C.M."/>
            <person name="Munderloh U."/>
            <person name="Dunning-Hotopp J.C."/>
        </authorList>
    </citation>
    <scope>NUCLEOTIDE SEQUENCE [LARGE SCALE GENOMIC DNA]</scope>
    <source>
        <strain evidence="1 2">Fuller</strain>
    </source>
</reference>
<dbReference type="Proteomes" id="UP000033616">
    <property type="component" value="Unassembled WGS sequence"/>
</dbReference>
<proteinExistence type="predicted"/>
<dbReference type="RefSeq" id="WP_269745498.1">
    <property type="nucleotide sequence ID" value="NZ_LANP01000036.1"/>
</dbReference>
<comment type="caution">
    <text evidence="1">The sequence shown here is derived from an EMBL/GenBank/DDBJ whole genome shotgun (WGS) entry which is preliminary data.</text>
</comment>